<feature type="compositionally biased region" description="Polar residues" evidence="1">
    <location>
        <begin position="24"/>
        <end position="41"/>
    </location>
</feature>
<dbReference type="EMBL" id="RQXT01000012">
    <property type="protein sequence ID" value="RRI02380.1"/>
    <property type="molecule type" value="Genomic_DNA"/>
</dbReference>
<keyword evidence="3" id="KW-1185">Reference proteome</keyword>
<name>A0A3P3FUW3_9HYPH</name>
<protein>
    <submittedName>
        <fullName evidence="2">Uncharacterized protein</fullName>
    </submittedName>
</protein>
<dbReference type="Proteomes" id="UP000273786">
    <property type="component" value="Unassembled WGS sequence"/>
</dbReference>
<evidence type="ECO:0000313" key="2">
    <source>
        <dbReference type="EMBL" id="RRI02380.1"/>
    </source>
</evidence>
<sequence length="102" mass="11190">MKKLADRSPIVIKNATLNGEKADSSGTHSMSFGPTGNQTSEPLGEWPVHEAAEDAKALWGESAVTAIAWCALSAHCYGDTQEYRFWFQVFAFLQAGSPRWRA</sequence>
<accession>A0A3P3FUW3</accession>
<organism evidence="2 3">
    <name type="scientific">Mesorhizobium tamadayense</name>
    <dbReference type="NCBI Taxonomy" id="425306"/>
    <lineage>
        <taxon>Bacteria</taxon>
        <taxon>Pseudomonadati</taxon>
        <taxon>Pseudomonadota</taxon>
        <taxon>Alphaproteobacteria</taxon>
        <taxon>Hyphomicrobiales</taxon>
        <taxon>Phyllobacteriaceae</taxon>
        <taxon>Mesorhizobium</taxon>
    </lineage>
</organism>
<dbReference type="RefSeq" id="WP_124998792.1">
    <property type="nucleotide sequence ID" value="NZ_RQXT01000012.1"/>
</dbReference>
<dbReference type="AlphaFoldDB" id="A0A3P3FUW3"/>
<feature type="region of interest" description="Disordered" evidence="1">
    <location>
        <begin position="16"/>
        <end position="47"/>
    </location>
</feature>
<evidence type="ECO:0000313" key="3">
    <source>
        <dbReference type="Proteomes" id="UP000273786"/>
    </source>
</evidence>
<proteinExistence type="predicted"/>
<evidence type="ECO:0000256" key="1">
    <source>
        <dbReference type="SAM" id="MobiDB-lite"/>
    </source>
</evidence>
<gene>
    <name evidence="2" type="ORF">EH240_13055</name>
</gene>
<reference evidence="2 3" key="1">
    <citation type="submission" date="2018-11" db="EMBL/GenBank/DDBJ databases">
        <title>the genome of Mesorhizobium tamadayense DSM 28320.</title>
        <authorList>
            <person name="Gao J."/>
        </authorList>
    </citation>
    <scope>NUCLEOTIDE SEQUENCE [LARGE SCALE GENOMIC DNA]</scope>
    <source>
        <strain evidence="2 3">DSM 28320</strain>
    </source>
</reference>
<dbReference type="OrthoDB" id="8100448at2"/>
<comment type="caution">
    <text evidence="2">The sequence shown here is derived from an EMBL/GenBank/DDBJ whole genome shotgun (WGS) entry which is preliminary data.</text>
</comment>